<gene>
    <name evidence="1" type="ORF">Q9L58_004279</name>
</gene>
<reference evidence="1 2" key="1">
    <citation type="submission" date="2024-02" db="EMBL/GenBank/DDBJ databases">
        <title>Discinaceae phylogenomics.</title>
        <authorList>
            <person name="Dirks A.C."/>
            <person name="James T.Y."/>
        </authorList>
    </citation>
    <scope>NUCLEOTIDE SEQUENCE [LARGE SCALE GENOMIC DNA]</scope>
    <source>
        <strain evidence="1 2">ACD0624</strain>
    </source>
</reference>
<organism evidence="1 2">
    <name type="scientific">Discina gigas</name>
    <dbReference type="NCBI Taxonomy" id="1032678"/>
    <lineage>
        <taxon>Eukaryota</taxon>
        <taxon>Fungi</taxon>
        <taxon>Dikarya</taxon>
        <taxon>Ascomycota</taxon>
        <taxon>Pezizomycotina</taxon>
        <taxon>Pezizomycetes</taxon>
        <taxon>Pezizales</taxon>
        <taxon>Discinaceae</taxon>
        <taxon>Discina</taxon>
    </lineage>
</organism>
<accession>A0ABR3GM78</accession>
<dbReference type="EMBL" id="JBBBZM010000045">
    <property type="protein sequence ID" value="KAL0636671.1"/>
    <property type="molecule type" value="Genomic_DNA"/>
</dbReference>
<comment type="caution">
    <text evidence="1">The sequence shown here is derived from an EMBL/GenBank/DDBJ whole genome shotgun (WGS) entry which is preliminary data.</text>
</comment>
<keyword evidence="2" id="KW-1185">Reference proteome</keyword>
<proteinExistence type="predicted"/>
<protein>
    <submittedName>
        <fullName evidence="1">Uncharacterized protein</fullName>
    </submittedName>
</protein>
<evidence type="ECO:0000313" key="2">
    <source>
        <dbReference type="Proteomes" id="UP001447188"/>
    </source>
</evidence>
<evidence type="ECO:0000313" key="1">
    <source>
        <dbReference type="EMBL" id="KAL0636671.1"/>
    </source>
</evidence>
<name>A0ABR3GM78_9PEZI</name>
<sequence length="103" mass="12006">MQSLPRPFFTCQHSLSLLRISERRSTYIDWKLPTDPLQLRRVACNLMNPTHMRLLHIHSVGPQLVDCGQVRRKHVWVLVIFGRYVLFDRGGEGEMGGSSERYL</sequence>
<dbReference type="Proteomes" id="UP001447188">
    <property type="component" value="Unassembled WGS sequence"/>
</dbReference>